<keyword evidence="6" id="KW-1185">Reference proteome</keyword>
<dbReference type="Gene3D" id="3.10.100.10">
    <property type="entry name" value="Mannose-Binding Protein A, subunit A"/>
    <property type="match status" value="1"/>
</dbReference>
<feature type="compositionally biased region" description="Low complexity" evidence="2">
    <location>
        <begin position="234"/>
        <end position="276"/>
    </location>
</feature>
<dbReference type="SMART" id="SM00034">
    <property type="entry name" value="CLECT"/>
    <property type="match status" value="1"/>
</dbReference>
<reference evidence="5 6" key="2">
    <citation type="journal article" date="2019" name="G3 (Bethesda)">
        <title>Hybrid Assembly of the Genome of the Entomopathogenic Nematode Steinernema carpocapsae Identifies the X-Chromosome.</title>
        <authorList>
            <person name="Serra L."/>
            <person name="Macchietto M."/>
            <person name="Macias-Munoz A."/>
            <person name="McGill C.J."/>
            <person name="Rodriguez I.M."/>
            <person name="Rodriguez B."/>
            <person name="Murad R."/>
            <person name="Mortazavi A."/>
        </authorList>
    </citation>
    <scope>NUCLEOTIDE SEQUENCE [LARGE SCALE GENOMIC DNA]</scope>
    <source>
        <strain evidence="5 6">ALL</strain>
    </source>
</reference>
<dbReference type="PROSITE" id="PS00615">
    <property type="entry name" value="C_TYPE_LECTIN_1"/>
    <property type="match status" value="1"/>
</dbReference>
<feature type="domain" description="C-type lectin" evidence="4">
    <location>
        <begin position="303"/>
        <end position="428"/>
    </location>
</feature>
<comment type="caution">
    <text evidence="5">The sequence shown here is derived from an EMBL/GenBank/DDBJ whole genome shotgun (WGS) entry which is preliminary data.</text>
</comment>
<protein>
    <recommendedName>
        <fullName evidence="4">C-type lectin domain-containing protein</fullName>
    </recommendedName>
</protein>
<dbReference type="Pfam" id="PF00059">
    <property type="entry name" value="Lectin_C"/>
    <property type="match status" value="1"/>
</dbReference>
<gene>
    <name evidence="5" type="ORF">L596_010511</name>
</gene>
<dbReference type="AlphaFoldDB" id="A0A4U5PJ34"/>
<reference evidence="5 6" key="1">
    <citation type="journal article" date="2015" name="Genome Biol.">
        <title>Comparative genomics of Steinernema reveals deeply conserved gene regulatory networks.</title>
        <authorList>
            <person name="Dillman A.R."/>
            <person name="Macchietto M."/>
            <person name="Porter C.F."/>
            <person name="Rogers A."/>
            <person name="Williams B."/>
            <person name="Antoshechkin I."/>
            <person name="Lee M.M."/>
            <person name="Goodwin Z."/>
            <person name="Lu X."/>
            <person name="Lewis E.E."/>
            <person name="Goodrich-Blair H."/>
            <person name="Stock S.P."/>
            <person name="Adams B.J."/>
            <person name="Sternberg P.W."/>
            <person name="Mortazavi A."/>
        </authorList>
    </citation>
    <scope>NUCLEOTIDE SEQUENCE [LARGE SCALE GENOMIC DNA]</scope>
    <source>
        <strain evidence="5 6">ALL</strain>
    </source>
</reference>
<accession>A0A4U5PJ34</accession>
<evidence type="ECO:0000256" key="2">
    <source>
        <dbReference type="SAM" id="MobiDB-lite"/>
    </source>
</evidence>
<dbReference type="InterPro" id="IPR018378">
    <property type="entry name" value="C-type_lectin_CS"/>
</dbReference>
<evidence type="ECO:0000259" key="4">
    <source>
        <dbReference type="PROSITE" id="PS50041"/>
    </source>
</evidence>
<keyword evidence="3" id="KW-0812">Transmembrane</keyword>
<dbReference type="InterPro" id="IPR016186">
    <property type="entry name" value="C-type_lectin-like/link_sf"/>
</dbReference>
<dbReference type="SUPFAM" id="SSF56436">
    <property type="entry name" value="C-type lectin-like"/>
    <property type="match status" value="1"/>
</dbReference>
<dbReference type="PROSITE" id="PS50041">
    <property type="entry name" value="C_TYPE_LECTIN_2"/>
    <property type="match status" value="1"/>
</dbReference>
<feature type="region of interest" description="Disordered" evidence="2">
    <location>
        <begin position="234"/>
        <end position="282"/>
    </location>
</feature>
<evidence type="ECO:0000256" key="1">
    <source>
        <dbReference type="ARBA" id="ARBA00023157"/>
    </source>
</evidence>
<dbReference type="CDD" id="cd00037">
    <property type="entry name" value="CLECT"/>
    <property type="match status" value="1"/>
</dbReference>
<keyword evidence="3" id="KW-0472">Membrane</keyword>
<keyword evidence="1" id="KW-1015">Disulfide bond</keyword>
<feature type="transmembrane region" description="Helical" evidence="3">
    <location>
        <begin position="12"/>
        <end position="33"/>
    </location>
</feature>
<dbReference type="Proteomes" id="UP000298663">
    <property type="component" value="Unassembled WGS sequence"/>
</dbReference>
<keyword evidence="3" id="KW-1133">Transmembrane helix</keyword>
<proteinExistence type="predicted"/>
<name>A0A4U5PJ34_STECR</name>
<organism evidence="5 6">
    <name type="scientific">Steinernema carpocapsae</name>
    <name type="common">Entomopathogenic nematode</name>
    <dbReference type="NCBI Taxonomy" id="34508"/>
    <lineage>
        <taxon>Eukaryota</taxon>
        <taxon>Metazoa</taxon>
        <taxon>Ecdysozoa</taxon>
        <taxon>Nematoda</taxon>
        <taxon>Chromadorea</taxon>
        <taxon>Rhabditida</taxon>
        <taxon>Tylenchina</taxon>
        <taxon>Panagrolaimomorpha</taxon>
        <taxon>Strongyloidoidea</taxon>
        <taxon>Steinernematidae</taxon>
        <taxon>Steinernema</taxon>
    </lineage>
</organism>
<dbReference type="InterPro" id="IPR016187">
    <property type="entry name" value="CTDL_fold"/>
</dbReference>
<dbReference type="PANTHER" id="PTHR22803">
    <property type="entry name" value="MANNOSE, PHOSPHOLIPASE, LECTIN RECEPTOR RELATED"/>
    <property type="match status" value="1"/>
</dbReference>
<evidence type="ECO:0000256" key="3">
    <source>
        <dbReference type="SAM" id="Phobius"/>
    </source>
</evidence>
<dbReference type="EMBL" id="AZBU02000002">
    <property type="protein sequence ID" value="TKR96503.1"/>
    <property type="molecule type" value="Genomic_DNA"/>
</dbReference>
<evidence type="ECO:0000313" key="5">
    <source>
        <dbReference type="EMBL" id="TKR96503.1"/>
    </source>
</evidence>
<dbReference type="OrthoDB" id="5850157at2759"/>
<sequence length="437" mass="47498">MSSRKLNLKLFCIWLAVTCVVLLWIFVVLALLWPRSCAIFAVLISCRIVSNRPTESTTLVPLSTFTNQSSDINPMMTLLSNTSETPTAMFSTTVNPTDPTLPTVTFLATLVTTSSTSTEHTTTSSKTTSANTEIPTTMFLTSMLTTAIPTEERTTFPTTTATSTTMEVPLTTILTADEPTITRTTDASSVTTTSSRLLITLLSALTTKTKTSPTTMTSAEASTFTTLTFLLTTGTPTDEPTSSVSTTATTTTLLSSSTVTEEPTTTATTTEAIPVPATSPNPMCSPPPCPSGTCSYTCDQDPSTNFCYRAMHNHDKNWTQSETLCQSYGAHLASISNLDENAFLVQLAEESVGKGKVQNNAWIGYTSSKNKNQYMWSDGCTFNYTNWAPREPNNRGTEHCAELYIEDTKKKAKWNDNFCGFKKTILCKKSAKIQAEN</sequence>
<dbReference type="InterPro" id="IPR001304">
    <property type="entry name" value="C-type_lectin-like"/>
</dbReference>
<dbReference type="STRING" id="34508.A0A4U5PJ34"/>
<evidence type="ECO:0000313" key="6">
    <source>
        <dbReference type="Proteomes" id="UP000298663"/>
    </source>
</evidence>
<dbReference type="InterPro" id="IPR050111">
    <property type="entry name" value="C-type_lectin/snaclec_domain"/>
</dbReference>